<keyword evidence="7 8" id="KW-0998">Cell outer membrane</keyword>
<keyword evidence="4 8" id="KW-0812">Transmembrane</keyword>
<gene>
    <name evidence="13" type="ORF">KK060_20735</name>
</gene>
<dbReference type="InterPro" id="IPR008969">
    <property type="entry name" value="CarboxyPept-like_regulatory"/>
</dbReference>
<evidence type="ECO:0000256" key="8">
    <source>
        <dbReference type="PROSITE-ProRule" id="PRU01360"/>
    </source>
</evidence>
<dbReference type="InterPro" id="IPR023996">
    <property type="entry name" value="TonB-dep_OMP_SusC/RagA"/>
</dbReference>
<evidence type="ECO:0000313" key="14">
    <source>
        <dbReference type="Proteomes" id="UP000772618"/>
    </source>
</evidence>
<dbReference type="InterPro" id="IPR037066">
    <property type="entry name" value="Plug_dom_sf"/>
</dbReference>
<name>A0ABS5VWC2_9BACT</name>
<evidence type="ECO:0000256" key="5">
    <source>
        <dbReference type="ARBA" id="ARBA00023077"/>
    </source>
</evidence>
<feature type="chain" id="PRO_5046032401" evidence="10">
    <location>
        <begin position="26"/>
        <end position="1041"/>
    </location>
</feature>
<evidence type="ECO:0000256" key="6">
    <source>
        <dbReference type="ARBA" id="ARBA00023136"/>
    </source>
</evidence>
<dbReference type="Pfam" id="PF13715">
    <property type="entry name" value="CarbopepD_reg_2"/>
    <property type="match status" value="1"/>
</dbReference>
<dbReference type="InterPro" id="IPR036942">
    <property type="entry name" value="Beta-barrel_TonB_sf"/>
</dbReference>
<accession>A0ABS5VWC2</accession>
<keyword evidence="5 9" id="KW-0798">TonB box</keyword>
<proteinExistence type="inferred from homology"/>
<dbReference type="NCBIfam" id="TIGR04057">
    <property type="entry name" value="SusC_RagA_signa"/>
    <property type="match status" value="1"/>
</dbReference>
<dbReference type="Gene3D" id="2.170.130.10">
    <property type="entry name" value="TonB-dependent receptor, plug domain"/>
    <property type="match status" value="1"/>
</dbReference>
<evidence type="ECO:0000256" key="4">
    <source>
        <dbReference type="ARBA" id="ARBA00022692"/>
    </source>
</evidence>
<dbReference type="NCBIfam" id="TIGR04056">
    <property type="entry name" value="OMP_RagA_SusC"/>
    <property type="match status" value="1"/>
</dbReference>
<dbReference type="PROSITE" id="PS00018">
    <property type="entry name" value="EF_HAND_1"/>
    <property type="match status" value="1"/>
</dbReference>
<evidence type="ECO:0000313" key="13">
    <source>
        <dbReference type="EMBL" id="MBT1705730.1"/>
    </source>
</evidence>
<dbReference type="Pfam" id="PF07715">
    <property type="entry name" value="Plug"/>
    <property type="match status" value="1"/>
</dbReference>
<feature type="domain" description="TonB-dependent receptor-like beta-barrel" evidence="11">
    <location>
        <begin position="462"/>
        <end position="985"/>
    </location>
</feature>
<evidence type="ECO:0000256" key="10">
    <source>
        <dbReference type="SAM" id="SignalP"/>
    </source>
</evidence>
<dbReference type="InterPro" id="IPR023997">
    <property type="entry name" value="TonB-dep_OMP_SusC/RagA_CS"/>
</dbReference>
<keyword evidence="13" id="KW-0675">Receptor</keyword>
<dbReference type="PROSITE" id="PS52016">
    <property type="entry name" value="TONB_DEPENDENT_REC_3"/>
    <property type="match status" value="1"/>
</dbReference>
<comment type="subcellular location">
    <subcellularLocation>
        <location evidence="1 8">Cell outer membrane</location>
        <topology evidence="1 8">Multi-pass membrane protein</topology>
    </subcellularLocation>
</comment>
<evidence type="ECO:0000259" key="12">
    <source>
        <dbReference type="Pfam" id="PF07715"/>
    </source>
</evidence>
<dbReference type="Proteomes" id="UP000772618">
    <property type="component" value="Unassembled WGS sequence"/>
</dbReference>
<dbReference type="Pfam" id="PF00593">
    <property type="entry name" value="TonB_dep_Rec_b-barrel"/>
    <property type="match status" value="1"/>
</dbReference>
<dbReference type="InterPro" id="IPR018247">
    <property type="entry name" value="EF_Hand_1_Ca_BS"/>
</dbReference>
<dbReference type="RefSeq" id="WP_254155787.1">
    <property type="nucleotide sequence ID" value="NZ_JAHESD010000066.1"/>
</dbReference>
<evidence type="ECO:0000256" key="1">
    <source>
        <dbReference type="ARBA" id="ARBA00004571"/>
    </source>
</evidence>
<dbReference type="InterPro" id="IPR012910">
    <property type="entry name" value="Plug_dom"/>
</dbReference>
<protein>
    <submittedName>
        <fullName evidence="13">TonB-dependent receptor</fullName>
    </submittedName>
</protein>
<evidence type="ECO:0000256" key="7">
    <source>
        <dbReference type="ARBA" id="ARBA00023237"/>
    </source>
</evidence>
<dbReference type="SUPFAM" id="SSF56935">
    <property type="entry name" value="Porins"/>
    <property type="match status" value="1"/>
</dbReference>
<keyword evidence="3 8" id="KW-1134">Transmembrane beta strand</keyword>
<dbReference type="SUPFAM" id="SSF49464">
    <property type="entry name" value="Carboxypeptidase regulatory domain-like"/>
    <property type="match status" value="1"/>
</dbReference>
<organism evidence="13 14">
    <name type="scientific">Chryseosolibacter indicus</name>
    <dbReference type="NCBI Taxonomy" id="2782351"/>
    <lineage>
        <taxon>Bacteria</taxon>
        <taxon>Pseudomonadati</taxon>
        <taxon>Bacteroidota</taxon>
        <taxon>Cytophagia</taxon>
        <taxon>Cytophagales</taxon>
        <taxon>Chryseotaleaceae</taxon>
        <taxon>Chryseosolibacter</taxon>
    </lineage>
</organism>
<sequence>MKQLLKKLSVTVSVLLFFCSSVLQAQDRNVTGNVRDENGQPIPGVNVLIKGTSTGSVTDLDGRFNVSGINENSVLVFSFVGYLSQEVTVGTQSSFDVSMKPDITQLGEVVVVGYGEQKKSLLTGAISSVKAEELQTVSVGRVDQALQGRTAGVAITPTSGSPGSGTKIRIRGTSSNQSADPLFIIDGVRTGASGMDFLSPNDIASMEILKDAASAAIYGAEGANGVVIITTKKGRANTSEITYSGQFGIQSVRPNMMKLMNAQQYQQYMEKAGVTPRPTAADVAGKGTDWFDEIFDNAPQQSHSLNFSGGTDKSTYFIAGNLFQQEGIAGGDKSQFNRYTIRINTSHKLKEWLTVGENLSYINIQRRGLSEDSEYGSLVGSALALDPTTPVTYAGVEPANYPQHVKDALTAGQPLVKDPNGNYFGISPYVKGEFGNPIARIQEAKGRTTQNKLLGNVYAEIRPIKGLKYTTRLNLDAAFQRNHNWNPRQWYSSESNVSLANGSDNWEEWYTWQWENFAEYNKSFADHNFTLLAGGSLQKYSYNTLSGSYADLFREEDKWSYARYVPDATDRISSDLSTQTLASVFGRLNYDYKGKYLFAATIRRDGSSKLASGHQWGTFPSVSAGWVVSSEEFFPENVGNTVSFMKIRASWGQNGSLSNLNPGQWQSAISTNVGGVIRYPDALGTYQSGAAPTQLENPYLTWETSEQLDLGLELRFIDDRLGFTVDYFNKITRDLITPGAPPGFAGNSLPFFNGGEITNKGFEFEASYRDNGQSALKYSISANLTTLSNEVTYLDRSVKQLSGTNVGTSWGSATLFKEGFPVWFFNGYATEGIFQNQTQIDAYKEKITGGYTPALGYPIIKDINNDGQINESDFTIIGSPQPDFYYGGRITLGYKGFDLLVFVQGQHGNDILMGFNRTDRPTANKPAFFYEDQWNGENSTNIWFTANTSDSKIYSSDYMIFNGSYARVRQLQLGYTLPGSIAENLRVRNVRAYVSFDNYFTFTKYPGIDPEAGSNNNNSQGIDRGVYPIPRTFLAGLTFTF</sequence>
<evidence type="ECO:0000256" key="9">
    <source>
        <dbReference type="RuleBase" id="RU003357"/>
    </source>
</evidence>
<comment type="caution">
    <text evidence="13">The sequence shown here is derived from an EMBL/GenBank/DDBJ whole genome shotgun (WGS) entry which is preliminary data.</text>
</comment>
<keyword evidence="14" id="KW-1185">Reference proteome</keyword>
<evidence type="ECO:0000256" key="3">
    <source>
        <dbReference type="ARBA" id="ARBA00022452"/>
    </source>
</evidence>
<reference evidence="13 14" key="1">
    <citation type="submission" date="2021-05" db="EMBL/GenBank/DDBJ databases">
        <title>A Polyphasic approach of four new species of the genus Ohtaekwangia: Ohtaekwangia histidinii sp. nov., Ohtaekwangia cretensis sp. nov., Ohtaekwangia indiensis sp. nov., Ohtaekwangia reichenbachii sp. nov. from diverse environment.</title>
        <authorList>
            <person name="Octaviana S."/>
        </authorList>
    </citation>
    <scope>NUCLEOTIDE SEQUENCE [LARGE SCALE GENOMIC DNA]</scope>
    <source>
        <strain evidence="13 14">PWU20</strain>
    </source>
</reference>
<keyword evidence="10" id="KW-0732">Signal</keyword>
<feature type="signal peptide" evidence="10">
    <location>
        <begin position="1"/>
        <end position="25"/>
    </location>
</feature>
<dbReference type="InterPro" id="IPR000531">
    <property type="entry name" value="Beta-barrel_TonB"/>
</dbReference>
<feature type="domain" description="TonB-dependent receptor plug" evidence="12">
    <location>
        <begin position="122"/>
        <end position="226"/>
    </location>
</feature>
<dbReference type="Gene3D" id="2.40.170.20">
    <property type="entry name" value="TonB-dependent receptor, beta-barrel domain"/>
    <property type="match status" value="1"/>
</dbReference>
<keyword evidence="6 8" id="KW-0472">Membrane</keyword>
<dbReference type="InterPro" id="IPR039426">
    <property type="entry name" value="TonB-dep_rcpt-like"/>
</dbReference>
<evidence type="ECO:0000256" key="2">
    <source>
        <dbReference type="ARBA" id="ARBA00022448"/>
    </source>
</evidence>
<keyword evidence="2 8" id="KW-0813">Transport</keyword>
<evidence type="ECO:0000259" key="11">
    <source>
        <dbReference type="Pfam" id="PF00593"/>
    </source>
</evidence>
<dbReference type="Gene3D" id="2.60.40.1120">
    <property type="entry name" value="Carboxypeptidase-like, regulatory domain"/>
    <property type="match status" value="1"/>
</dbReference>
<comment type="similarity">
    <text evidence="8 9">Belongs to the TonB-dependent receptor family.</text>
</comment>
<dbReference type="EMBL" id="JAHESD010000066">
    <property type="protein sequence ID" value="MBT1705730.1"/>
    <property type="molecule type" value="Genomic_DNA"/>
</dbReference>